<dbReference type="PANTHER" id="PTHR32089">
    <property type="entry name" value="METHYL-ACCEPTING CHEMOTAXIS PROTEIN MCPB"/>
    <property type="match status" value="1"/>
</dbReference>
<dbReference type="Proteomes" id="UP000321523">
    <property type="component" value="Unassembled WGS sequence"/>
</dbReference>
<dbReference type="RefSeq" id="WP_052832109.1">
    <property type="nucleotide sequence ID" value="NZ_BJYZ01000019.1"/>
</dbReference>
<dbReference type="GO" id="GO:0007165">
    <property type="term" value="P:signal transduction"/>
    <property type="evidence" value="ECO:0007669"/>
    <property type="project" value="UniProtKB-KW"/>
</dbReference>
<accession>A0A512DUK2</accession>
<evidence type="ECO:0000256" key="1">
    <source>
        <dbReference type="ARBA" id="ARBA00023224"/>
    </source>
</evidence>
<reference evidence="4 5" key="1">
    <citation type="submission" date="2019-07" db="EMBL/GenBank/DDBJ databases">
        <title>Whole genome shotgun sequence of Skermanella aerolata NBRC 106429.</title>
        <authorList>
            <person name="Hosoyama A."/>
            <person name="Uohara A."/>
            <person name="Ohji S."/>
            <person name="Ichikawa N."/>
        </authorList>
    </citation>
    <scope>NUCLEOTIDE SEQUENCE [LARGE SCALE GENOMIC DNA]</scope>
    <source>
        <strain evidence="4 5">NBRC 106429</strain>
    </source>
</reference>
<keyword evidence="5" id="KW-1185">Reference proteome</keyword>
<sequence length="251" mass="25731">MDLSSRQALPQASVQMQDIAERIGGVAGDAEGKLSLISAYAEQSFMSVDEAATAADQLSGAVRQIAGETARAAGGAQQAALDVRRSAQVMEDLQDAAQKIGDVASLIREIARQTNLLALNATIEAARVGDAGRGFAVVASEVKALSWRTAEATKSVAAQVAAMRQSVSQATECITGVGRTVADFEQIATGIAAAVEQQSAATESLAGSLKEAAAGTREIYTGLDGFAGAITAMIEIEADVRTLAATDREAS</sequence>
<dbReference type="EMBL" id="BJYZ01000019">
    <property type="protein sequence ID" value="GEO39920.1"/>
    <property type="molecule type" value="Genomic_DNA"/>
</dbReference>
<gene>
    <name evidence="4" type="ORF">SAE02_40680</name>
</gene>
<protein>
    <recommendedName>
        <fullName evidence="3">Methyl-accepting transducer domain-containing protein</fullName>
    </recommendedName>
</protein>
<dbReference type="OrthoDB" id="5179380at2"/>
<proteinExistence type="predicted"/>
<dbReference type="Pfam" id="PF00015">
    <property type="entry name" value="MCPsignal"/>
    <property type="match status" value="1"/>
</dbReference>
<dbReference type="SMART" id="SM00283">
    <property type="entry name" value="MA"/>
    <property type="match status" value="1"/>
</dbReference>
<dbReference type="InterPro" id="IPR004089">
    <property type="entry name" value="MCPsignal_dom"/>
</dbReference>
<dbReference type="PROSITE" id="PS50111">
    <property type="entry name" value="CHEMOTAXIS_TRANSDUC_2"/>
    <property type="match status" value="1"/>
</dbReference>
<organism evidence="4 5">
    <name type="scientific">Skermanella aerolata</name>
    <dbReference type="NCBI Taxonomy" id="393310"/>
    <lineage>
        <taxon>Bacteria</taxon>
        <taxon>Pseudomonadati</taxon>
        <taxon>Pseudomonadota</taxon>
        <taxon>Alphaproteobacteria</taxon>
        <taxon>Rhodospirillales</taxon>
        <taxon>Azospirillaceae</taxon>
        <taxon>Skermanella</taxon>
    </lineage>
</organism>
<keyword evidence="1 2" id="KW-0807">Transducer</keyword>
<dbReference type="GO" id="GO:0016020">
    <property type="term" value="C:membrane"/>
    <property type="evidence" value="ECO:0007669"/>
    <property type="project" value="InterPro"/>
</dbReference>
<feature type="domain" description="Methyl-accepting transducer" evidence="3">
    <location>
        <begin position="19"/>
        <end position="234"/>
    </location>
</feature>
<evidence type="ECO:0000256" key="2">
    <source>
        <dbReference type="PROSITE-ProRule" id="PRU00284"/>
    </source>
</evidence>
<dbReference type="PANTHER" id="PTHR32089:SF112">
    <property type="entry name" value="LYSOZYME-LIKE PROTEIN-RELATED"/>
    <property type="match status" value="1"/>
</dbReference>
<evidence type="ECO:0000259" key="3">
    <source>
        <dbReference type="PROSITE" id="PS50111"/>
    </source>
</evidence>
<evidence type="ECO:0000313" key="4">
    <source>
        <dbReference type="EMBL" id="GEO39920.1"/>
    </source>
</evidence>
<dbReference type="Gene3D" id="1.10.287.950">
    <property type="entry name" value="Methyl-accepting chemotaxis protein"/>
    <property type="match status" value="1"/>
</dbReference>
<evidence type="ECO:0000313" key="5">
    <source>
        <dbReference type="Proteomes" id="UP000321523"/>
    </source>
</evidence>
<dbReference type="AlphaFoldDB" id="A0A512DUK2"/>
<comment type="caution">
    <text evidence="4">The sequence shown here is derived from an EMBL/GenBank/DDBJ whole genome shotgun (WGS) entry which is preliminary data.</text>
</comment>
<dbReference type="SUPFAM" id="SSF58104">
    <property type="entry name" value="Methyl-accepting chemotaxis protein (MCP) signaling domain"/>
    <property type="match status" value="1"/>
</dbReference>
<name>A0A512DUK2_9PROT</name>